<feature type="domain" description="Transposase (putative) gypsy type" evidence="3">
    <location>
        <begin position="288"/>
        <end position="349"/>
    </location>
</feature>
<dbReference type="PANTHER" id="PTHR31099">
    <property type="entry name" value="OS06G0165300 PROTEIN"/>
    <property type="match status" value="1"/>
</dbReference>
<reference evidence="4" key="1">
    <citation type="submission" date="2018-05" db="EMBL/GenBank/DDBJ databases">
        <title>Draft genome of Mucuna pruriens seed.</title>
        <authorList>
            <person name="Nnadi N.E."/>
            <person name="Vos R."/>
            <person name="Hasami M.H."/>
            <person name="Devisetty U.K."/>
            <person name="Aguiy J.C."/>
        </authorList>
    </citation>
    <scope>NUCLEOTIDE SEQUENCE [LARGE SCALE GENOMIC DNA]</scope>
    <source>
        <strain evidence="4">JCA_2017</strain>
    </source>
</reference>
<dbReference type="InterPro" id="IPR007321">
    <property type="entry name" value="Transposase_28"/>
</dbReference>
<evidence type="ECO:0000313" key="4">
    <source>
        <dbReference type="EMBL" id="RDX98997.1"/>
    </source>
</evidence>
<organism evidence="4 5">
    <name type="scientific">Mucuna pruriens</name>
    <name type="common">Velvet bean</name>
    <name type="synonym">Dolichos pruriens</name>
    <dbReference type="NCBI Taxonomy" id="157652"/>
    <lineage>
        <taxon>Eukaryota</taxon>
        <taxon>Viridiplantae</taxon>
        <taxon>Streptophyta</taxon>
        <taxon>Embryophyta</taxon>
        <taxon>Tracheophyta</taxon>
        <taxon>Spermatophyta</taxon>
        <taxon>Magnoliopsida</taxon>
        <taxon>eudicotyledons</taxon>
        <taxon>Gunneridae</taxon>
        <taxon>Pentapetalae</taxon>
        <taxon>rosids</taxon>
        <taxon>fabids</taxon>
        <taxon>Fabales</taxon>
        <taxon>Fabaceae</taxon>
        <taxon>Papilionoideae</taxon>
        <taxon>50 kb inversion clade</taxon>
        <taxon>NPAAA clade</taxon>
        <taxon>indigoferoid/millettioid clade</taxon>
        <taxon>Phaseoleae</taxon>
        <taxon>Mucuna</taxon>
    </lineage>
</organism>
<dbReference type="EMBL" id="QJKJ01003326">
    <property type="protein sequence ID" value="RDX98997.1"/>
    <property type="molecule type" value="Genomic_DNA"/>
</dbReference>
<proteinExistence type="predicted"/>
<sequence>MNISSQKVSKEIVQNAIMKTKSFTEDNLIGMYVLLPLAWRAFPHDLCQEKRIFLIGYFSDTRRRLSYLLTAVTLSRQLDFLGTSRDSSAYALSVGRLTGRHVVFSGSVGHGRTFLYLYFLASACYSPYFPLPFALVLRFLHSLFKLLLLFNHSSSGAMDADIRGPSPGVAGFSQENRPSSRVASGADSSSSDGILSSPSSGEIFPFEIWYRDNTEDDVSEDPFSWVDDEVKETHSQYTQGSLRLGLMKKHLCPGPWRVRLRHCQLDEFVNNRTSSEEAPFFYAYESVFSKLGLKLPFTSFEQSVLRALNVAPSQLHPNSWAFVRAFELLCEDLGHAPSLGVFFWFFRVKKAPKVGWMSLSSRPN</sequence>
<feature type="region of interest" description="Disordered" evidence="1">
    <location>
        <begin position="167"/>
        <end position="198"/>
    </location>
</feature>
<protein>
    <recommendedName>
        <fullName evidence="3">Transposase (putative) gypsy type domain-containing protein</fullName>
    </recommendedName>
</protein>
<keyword evidence="2" id="KW-0472">Membrane</keyword>
<keyword evidence="5" id="KW-1185">Reference proteome</keyword>
<evidence type="ECO:0000256" key="1">
    <source>
        <dbReference type="SAM" id="MobiDB-lite"/>
    </source>
</evidence>
<evidence type="ECO:0000259" key="3">
    <source>
        <dbReference type="Pfam" id="PF04195"/>
    </source>
</evidence>
<comment type="caution">
    <text evidence="4">The sequence shown here is derived from an EMBL/GenBank/DDBJ whole genome shotgun (WGS) entry which is preliminary data.</text>
</comment>
<keyword evidence="2" id="KW-0812">Transmembrane</keyword>
<dbReference type="AlphaFoldDB" id="A0A371H888"/>
<feature type="compositionally biased region" description="Low complexity" evidence="1">
    <location>
        <begin position="179"/>
        <end position="198"/>
    </location>
</feature>
<feature type="non-terminal residue" evidence="4">
    <location>
        <position position="1"/>
    </location>
</feature>
<evidence type="ECO:0000256" key="2">
    <source>
        <dbReference type="SAM" id="Phobius"/>
    </source>
</evidence>
<keyword evidence="2" id="KW-1133">Transmembrane helix</keyword>
<dbReference type="OrthoDB" id="1436780at2759"/>
<feature type="transmembrane region" description="Helical" evidence="2">
    <location>
        <begin position="115"/>
        <end position="140"/>
    </location>
</feature>
<evidence type="ECO:0000313" key="5">
    <source>
        <dbReference type="Proteomes" id="UP000257109"/>
    </source>
</evidence>
<gene>
    <name evidence="4" type="ORF">CR513_18026</name>
</gene>
<dbReference type="PANTHER" id="PTHR31099:SF49">
    <property type="entry name" value="MYOSIN HEAVY CHAIN-LIKE PROTEIN"/>
    <property type="match status" value="1"/>
</dbReference>
<dbReference type="Proteomes" id="UP000257109">
    <property type="component" value="Unassembled WGS sequence"/>
</dbReference>
<dbReference type="Pfam" id="PF04195">
    <property type="entry name" value="Transposase_28"/>
    <property type="match status" value="1"/>
</dbReference>
<name>A0A371H888_MUCPR</name>
<accession>A0A371H888</accession>